<gene>
    <name evidence="2" type="ORF">HCN44_009044</name>
</gene>
<dbReference type="AlphaFoldDB" id="A0A834Y137"/>
<evidence type="ECO:0000313" key="3">
    <source>
        <dbReference type="Proteomes" id="UP000639338"/>
    </source>
</evidence>
<organism evidence="2 3">
    <name type="scientific">Aphidius gifuensis</name>
    <name type="common">Parasitoid wasp</name>
    <dbReference type="NCBI Taxonomy" id="684658"/>
    <lineage>
        <taxon>Eukaryota</taxon>
        <taxon>Metazoa</taxon>
        <taxon>Ecdysozoa</taxon>
        <taxon>Arthropoda</taxon>
        <taxon>Hexapoda</taxon>
        <taxon>Insecta</taxon>
        <taxon>Pterygota</taxon>
        <taxon>Neoptera</taxon>
        <taxon>Endopterygota</taxon>
        <taxon>Hymenoptera</taxon>
        <taxon>Apocrita</taxon>
        <taxon>Ichneumonoidea</taxon>
        <taxon>Braconidae</taxon>
        <taxon>Aphidiinae</taxon>
        <taxon>Aphidius</taxon>
    </lineage>
</organism>
<protein>
    <submittedName>
        <fullName evidence="2">Uncharacterized protein</fullName>
    </submittedName>
</protein>
<keyword evidence="1" id="KW-0812">Transmembrane</keyword>
<dbReference type="EMBL" id="JACMRX010000002">
    <property type="protein sequence ID" value="KAF7996006.1"/>
    <property type="molecule type" value="Genomic_DNA"/>
</dbReference>
<proteinExistence type="predicted"/>
<dbReference type="SUPFAM" id="SSF103473">
    <property type="entry name" value="MFS general substrate transporter"/>
    <property type="match status" value="1"/>
</dbReference>
<evidence type="ECO:0000256" key="1">
    <source>
        <dbReference type="SAM" id="Phobius"/>
    </source>
</evidence>
<accession>A0A834Y137</accession>
<sequence>MGLEKLTNAFGLILLFQRIAAAIGTPLAGFLGTYFESTTALFYIAGAVFVLSAVICYPLK</sequence>
<dbReference type="Proteomes" id="UP000639338">
    <property type="component" value="Unassembled WGS sequence"/>
</dbReference>
<dbReference type="OrthoDB" id="6509908at2759"/>
<dbReference type="InterPro" id="IPR036259">
    <property type="entry name" value="MFS_trans_sf"/>
</dbReference>
<name>A0A834Y137_APHGI</name>
<reference evidence="2 3" key="1">
    <citation type="submission" date="2020-08" db="EMBL/GenBank/DDBJ databases">
        <title>Aphidius gifuensis genome sequencing and assembly.</title>
        <authorList>
            <person name="Du Z."/>
        </authorList>
    </citation>
    <scope>NUCLEOTIDE SEQUENCE [LARGE SCALE GENOMIC DNA]</scope>
    <source>
        <strain evidence="2">YNYX2018</strain>
        <tissue evidence="2">Adults</tissue>
    </source>
</reference>
<comment type="caution">
    <text evidence="2">The sequence shown here is derived from an EMBL/GenBank/DDBJ whole genome shotgun (WGS) entry which is preliminary data.</text>
</comment>
<keyword evidence="1" id="KW-1133">Transmembrane helix</keyword>
<feature type="non-terminal residue" evidence="2">
    <location>
        <position position="60"/>
    </location>
</feature>
<keyword evidence="3" id="KW-1185">Reference proteome</keyword>
<feature type="transmembrane region" description="Helical" evidence="1">
    <location>
        <begin position="40"/>
        <end position="59"/>
    </location>
</feature>
<keyword evidence="1" id="KW-0472">Membrane</keyword>
<evidence type="ECO:0000313" key="2">
    <source>
        <dbReference type="EMBL" id="KAF7996006.1"/>
    </source>
</evidence>
<dbReference type="Gene3D" id="1.20.1250.20">
    <property type="entry name" value="MFS general substrate transporter like domains"/>
    <property type="match status" value="1"/>
</dbReference>